<protein>
    <recommendedName>
        <fullName evidence="2">Glycosyltransferase 2-like domain-containing protein</fullName>
    </recommendedName>
</protein>
<keyword evidence="1" id="KW-0472">Membrane</keyword>
<dbReference type="PANTHER" id="PTHR36851">
    <property type="entry name" value="UNNAMED PRODUCT"/>
    <property type="match status" value="1"/>
</dbReference>
<gene>
    <name evidence="3" type="ORF">BCR33DRAFT_724733</name>
</gene>
<evidence type="ECO:0000259" key="2">
    <source>
        <dbReference type="Pfam" id="PF13632"/>
    </source>
</evidence>
<dbReference type="InterPro" id="IPR029044">
    <property type="entry name" value="Nucleotide-diphossugar_trans"/>
</dbReference>
<comment type="caution">
    <text evidence="3">The sequence shown here is derived from an EMBL/GenBank/DDBJ whole genome shotgun (WGS) entry which is preliminary data.</text>
</comment>
<feature type="transmembrane region" description="Helical" evidence="1">
    <location>
        <begin position="27"/>
        <end position="46"/>
    </location>
</feature>
<dbReference type="SUPFAM" id="SSF53448">
    <property type="entry name" value="Nucleotide-diphospho-sugar transferases"/>
    <property type="match status" value="1"/>
</dbReference>
<reference evidence="3 4" key="1">
    <citation type="submission" date="2016-07" db="EMBL/GenBank/DDBJ databases">
        <title>Pervasive Adenine N6-methylation of Active Genes in Fungi.</title>
        <authorList>
            <consortium name="DOE Joint Genome Institute"/>
            <person name="Mondo S.J."/>
            <person name="Dannebaum R.O."/>
            <person name="Kuo R.C."/>
            <person name="Labutti K."/>
            <person name="Haridas S."/>
            <person name="Kuo A."/>
            <person name="Salamov A."/>
            <person name="Ahrendt S.R."/>
            <person name="Lipzen A."/>
            <person name="Sullivan W."/>
            <person name="Andreopoulos W.B."/>
            <person name="Clum A."/>
            <person name="Lindquist E."/>
            <person name="Daum C."/>
            <person name="Ramamoorthy G.K."/>
            <person name="Gryganskyi A."/>
            <person name="Culley D."/>
            <person name="Magnuson J.K."/>
            <person name="James T.Y."/>
            <person name="O'Malley M.A."/>
            <person name="Stajich J.E."/>
            <person name="Spatafora J.W."/>
            <person name="Visel A."/>
            <person name="Grigoriev I.V."/>
        </authorList>
    </citation>
    <scope>NUCLEOTIDE SEQUENCE [LARGE SCALE GENOMIC DNA]</scope>
    <source>
        <strain evidence="3 4">JEL800</strain>
    </source>
</reference>
<dbReference type="Pfam" id="PF13632">
    <property type="entry name" value="Glyco_trans_2_3"/>
    <property type="match status" value="1"/>
</dbReference>
<dbReference type="InterPro" id="IPR001173">
    <property type="entry name" value="Glyco_trans_2-like"/>
</dbReference>
<dbReference type="STRING" id="329046.A0A1Y2B411"/>
<keyword evidence="4" id="KW-1185">Reference proteome</keyword>
<dbReference type="OrthoDB" id="5819478at2759"/>
<dbReference type="Proteomes" id="UP000193642">
    <property type="component" value="Unassembled WGS sequence"/>
</dbReference>
<dbReference type="AlphaFoldDB" id="A0A1Y2B411"/>
<keyword evidence="1" id="KW-1133">Transmembrane helix</keyword>
<feature type="domain" description="Glycosyltransferase 2-like" evidence="2">
    <location>
        <begin position="214"/>
        <end position="377"/>
    </location>
</feature>
<dbReference type="EMBL" id="MCGO01000089">
    <property type="protein sequence ID" value="ORY29217.1"/>
    <property type="molecule type" value="Genomic_DNA"/>
</dbReference>
<sequence length="754" mass="84174">MSTKNLRLNPLAQVVVQLPLKSLLQRLPGVWLVFVVLLGLVGPAHFPWVFSGYFLALHVLAFNTSARVAYGAFCALRESTKHSFTDWQQKFCETTGVADTKDLRADLPFDDVTHVIIIPGYKENMDTWCETLNILASHKMALSQYKICLAMEAAEKDSETKAMSLVSMYIDSFLQIVYTIHPRGIDGETAGKHSNVSWAARQMTRKSKSVKTDLITVMDCDTAFAEDYFAAITYYFSTCDKDSRILNLYAPGTVFDRCPVFVRLADMLWSAGVMGNYVPFSPITIPCSAYSLSMELAQAVNFWDCGPEGLGEDMHMYLKCFFATEGRLKVTPIYSPASCCNIEGAQGSGTVGFMRARYGQAKRHTWGGIDDSYALRKALLGIVAPGYDNVIVGRKPRATDAKNKHSMDDEMHFDIYKLLILFHRLSEAHIIGGHMFILIVMTGLLLPLGPTPTALSISYWQAVTTEAIHPIVLLVCDICGYIRIFSLLTVIGCAYYYEQYQRWVGHTRWALSSMGEKQPILTEQSQYVNGIHVGPGKRAELESPRTRWNYMDWFALPVVALLYQAIPQIHTQLLQLWTDRLDYEVAAKPMLKNHPGSHPVPEEPGIVHVFGGHERLPGEPLGVAIPPLDIDDVETLVSPKVDHGPDEILVLQGLKAHRVDNGTKLQAPPSKYSHSHSNSFSSSADFVSDASTLSFPTSPRMGFVQAPPPPYVQQQPQNNSPNVMREKTFNQSAYFEVPSVEEGYTAWDERTTKV</sequence>
<organism evidence="3 4">
    <name type="scientific">Rhizoclosmatium globosum</name>
    <dbReference type="NCBI Taxonomy" id="329046"/>
    <lineage>
        <taxon>Eukaryota</taxon>
        <taxon>Fungi</taxon>
        <taxon>Fungi incertae sedis</taxon>
        <taxon>Chytridiomycota</taxon>
        <taxon>Chytridiomycota incertae sedis</taxon>
        <taxon>Chytridiomycetes</taxon>
        <taxon>Chytridiales</taxon>
        <taxon>Chytriomycetaceae</taxon>
        <taxon>Rhizoclosmatium</taxon>
    </lineage>
</organism>
<dbReference type="PANTHER" id="PTHR36851:SF1">
    <property type="entry name" value="GLYCO_TRANS_2-LIKE DOMAIN-CONTAINING PROTEIN"/>
    <property type="match status" value="1"/>
</dbReference>
<proteinExistence type="predicted"/>
<accession>A0A1Y2B411</accession>
<keyword evidence="1" id="KW-0812">Transmembrane</keyword>
<name>A0A1Y2B411_9FUNG</name>
<evidence type="ECO:0000313" key="4">
    <source>
        <dbReference type="Proteomes" id="UP000193642"/>
    </source>
</evidence>
<evidence type="ECO:0000256" key="1">
    <source>
        <dbReference type="SAM" id="Phobius"/>
    </source>
</evidence>
<evidence type="ECO:0000313" key="3">
    <source>
        <dbReference type="EMBL" id="ORY29217.1"/>
    </source>
</evidence>